<keyword evidence="1" id="KW-0812">Transmembrane</keyword>
<evidence type="ECO:0000313" key="2">
    <source>
        <dbReference type="EMBL" id="QOV36427.1"/>
    </source>
</evidence>
<dbReference type="Proteomes" id="UP000594205">
    <property type="component" value="Chromosome"/>
</dbReference>
<keyword evidence="3" id="KW-1185">Reference proteome</keyword>
<sequence length="98" mass="10632">MLEPDPRRRPDAAEAHRLLILAASPPRRLAAPEARGRLADHHTPHLDSLTLRLPRAVRRRRARRPLGLAAGALALAAAITAGIVIPTSAATTRARRPR</sequence>
<organism evidence="2 3">
    <name type="scientific">Streptomyces ferrugineus</name>
    <dbReference type="NCBI Taxonomy" id="1413221"/>
    <lineage>
        <taxon>Bacteria</taxon>
        <taxon>Bacillati</taxon>
        <taxon>Actinomycetota</taxon>
        <taxon>Actinomycetes</taxon>
        <taxon>Kitasatosporales</taxon>
        <taxon>Streptomycetaceae</taxon>
        <taxon>Streptomyces</taxon>
    </lineage>
</organism>
<dbReference type="KEGG" id="sfeu:IM697_41635"/>
<accession>A0A7M2SJA3</accession>
<name>A0A7M2SJA3_9ACTN</name>
<dbReference type="EMBL" id="CP063373">
    <property type="protein sequence ID" value="QOV36427.1"/>
    <property type="molecule type" value="Genomic_DNA"/>
</dbReference>
<proteinExistence type="predicted"/>
<dbReference type="RefSeq" id="WP_194042300.1">
    <property type="nucleotide sequence ID" value="NZ_CP063373.1"/>
</dbReference>
<protein>
    <submittedName>
        <fullName evidence="2">Uncharacterized protein</fullName>
    </submittedName>
</protein>
<gene>
    <name evidence="2" type="ORF">IM697_41635</name>
</gene>
<reference evidence="2 3" key="1">
    <citation type="submission" date="2020-10" db="EMBL/GenBank/DDBJ databases">
        <title>Streptomyces ferrugineus complate genome analysis.</title>
        <authorList>
            <person name="Anwar N."/>
        </authorList>
    </citation>
    <scope>NUCLEOTIDE SEQUENCE [LARGE SCALE GENOMIC DNA]</scope>
    <source>
        <strain evidence="2 3">CCTCC AA2014009</strain>
    </source>
</reference>
<evidence type="ECO:0000313" key="3">
    <source>
        <dbReference type="Proteomes" id="UP000594205"/>
    </source>
</evidence>
<keyword evidence="1" id="KW-0472">Membrane</keyword>
<feature type="transmembrane region" description="Helical" evidence="1">
    <location>
        <begin position="65"/>
        <end position="85"/>
    </location>
</feature>
<dbReference type="AlphaFoldDB" id="A0A7M2SJA3"/>
<evidence type="ECO:0000256" key="1">
    <source>
        <dbReference type="SAM" id="Phobius"/>
    </source>
</evidence>
<keyword evidence="1" id="KW-1133">Transmembrane helix</keyword>